<accession>A0AAW2QYJ7</accession>
<evidence type="ECO:0000259" key="8">
    <source>
        <dbReference type="Pfam" id="PF08240"/>
    </source>
</evidence>
<dbReference type="GO" id="GO:0005829">
    <property type="term" value="C:cytosol"/>
    <property type="evidence" value="ECO:0007669"/>
    <property type="project" value="TreeGrafter"/>
</dbReference>
<gene>
    <name evidence="9" type="ORF">Scaly_0970800</name>
</gene>
<dbReference type="Pfam" id="PF08240">
    <property type="entry name" value="ADH_N"/>
    <property type="match status" value="1"/>
</dbReference>
<evidence type="ECO:0000256" key="4">
    <source>
        <dbReference type="ARBA" id="ARBA00022833"/>
    </source>
</evidence>
<dbReference type="InterPro" id="IPR013154">
    <property type="entry name" value="ADH-like_N"/>
</dbReference>
<evidence type="ECO:0000256" key="2">
    <source>
        <dbReference type="ARBA" id="ARBA00011738"/>
    </source>
</evidence>
<keyword evidence="5" id="KW-0560">Oxidoreductase</keyword>
<protein>
    <submittedName>
        <fullName evidence="9">Alcohol dehydrogenase-like 4</fullName>
    </submittedName>
</protein>
<comment type="caution">
    <text evidence="9">The sequence shown here is derived from an EMBL/GenBank/DDBJ whole genome shotgun (WGS) entry which is preliminary data.</text>
</comment>
<evidence type="ECO:0000256" key="7">
    <source>
        <dbReference type="ARBA" id="ARBA00060764"/>
    </source>
</evidence>
<keyword evidence="4" id="KW-0862">Zinc</keyword>
<dbReference type="SUPFAM" id="SSF50129">
    <property type="entry name" value="GroES-like"/>
    <property type="match status" value="1"/>
</dbReference>
<dbReference type="SUPFAM" id="SSF51735">
    <property type="entry name" value="NAD(P)-binding Rossmann-fold domains"/>
    <property type="match status" value="1"/>
</dbReference>
<dbReference type="PANTHER" id="PTHR43880:SF56">
    <property type="entry name" value="ALCOHOL DEHYDROGENASE-LIKE 4"/>
    <property type="match status" value="1"/>
</dbReference>
<comment type="subunit">
    <text evidence="2">Homodimer.</text>
</comment>
<evidence type="ECO:0000313" key="9">
    <source>
        <dbReference type="EMBL" id="KAL0372892.1"/>
    </source>
</evidence>
<sequence length="280" mass="30181">MDGSITLTSTTHANGTTSEAITCKAAVAYGPGEPLVIEEITVDPPKEMEVRIKILFTSVCHSDLGTWLGTNEGERAYPRILGHEASGIVESVGKGVRDVKAGDYVIPIFHGECGECIFCRSESTNMCEKFGINPMKRVMESDGKCRFWRSEDHKPIFHYLNTSTFTQYTVLDSACVVKIDPHLIPLKTCLCSVVVLPQRIVVGVGAAWNTANVKPGSTVAVFGLGSVGFAVSGRGARARGAAKIIGVDINPDKLAKGLRFGITDFINPKILDMPVHEVTN</sequence>
<dbReference type="PANTHER" id="PTHR43880">
    <property type="entry name" value="ALCOHOL DEHYDROGENASE"/>
    <property type="match status" value="1"/>
</dbReference>
<feature type="domain" description="Alcohol dehydrogenase-like N-terminal" evidence="8">
    <location>
        <begin position="47"/>
        <end position="179"/>
    </location>
</feature>
<keyword evidence="6" id="KW-0520">NAD</keyword>
<keyword evidence="3" id="KW-0479">Metal-binding</keyword>
<comment type="cofactor">
    <cofactor evidence="1">
        <name>Zn(2+)</name>
        <dbReference type="ChEBI" id="CHEBI:29105"/>
    </cofactor>
</comment>
<organism evidence="9">
    <name type="scientific">Sesamum calycinum</name>
    <dbReference type="NCBI Taxonomy" id="2727403"/>
    <lineage>
        <taxon>Eukaryota</taxon>
        <taxon>Viridiplantae</taxon>
        <taxon>Streptophyta</taxon>
        <taxon>Embryophyta</taxon>
        <taxon>Tracheophyta</taxon>
        <taxon>Spermatophyta</taxon>
        <taxon>Magnoliopsida</taxon>
        <taxon>eudicotyledons</taxon>
        <taxon>Gunneridae</taxon>
        <taxon>Pentapetalae</taxon>
        <taxon>asterids</taxon>
        <taxon>lamiids</taxon>
        <taxon>Lamiales</taxon>
        <taxon>Pedaliaceae</taxon>
        <taxon>Sesamum</taxon>
    </lineage>
</organism>
<comment type="similarity">
    <text evidence="7">Belongs to the zinc-containing alcohol dehydrogenase family. Class-IV subfamily.</text>
</comment>
<dbReference type="GO" id="GO:0051903">
    <property type="term" value="F:S-(hydroxymethyl)glutathione dehydrogenase [NAD(P)+] activity"/>
    <property type="evidence" value="ECO:0007669"/>
    <property type="project" value="TreeGrafter"/>
</dbReference>
<name>A0AAW2QYJ7_9LAMI</name>
<proteinExistence type="inferred from homology"/>
<dbReference type="Gene3D" id="3.90.180.10">
    <property type="entry name" value="Medium-chain alcohol dehydrogenases, catalytic domain"/>
    <property type="match status" value="1"/>
</dbReference>
<evidence type="ECO:0000256" key="3">
    <source>
        <dbReference type="ARBA" id="ARBA00022723"/>
    </source>
</evidence>
<dbReference type="PROSITE" id="PS00059">
    <property type="entry name" value="ADH_ZINC"/>
    <property type="match status" value="1"/>
</dbReference>
<dbReference type="InterPro" id="IPR011032">
    <property type="entry name" value="GroES-like_sf"/>
</dbReference>
<dbReference type="GO" id="GO:0008270">
    <property type="term" value="F:zinc ion binding"/>
    <property type="evidence" value="ECO:0007669"/>
    <property type="project" value="InterPro"/>
</dbReference>
<dbReference type="InterPro" id="IPR036291">
    <property type="entry name" value="NAD(P)-bd_dom_sf"/>
</dbReference>
<dbReference type="InterPro" id="IPR002328">
    <property type="entry name" value="ADH_Zn_CS"/>
</dbReference>
<dbReference type="GO" id="GO:0046294">
    <property type="term" value="P:formaldehyde catabolic process"/>
    <property type="evidence" value="ECO:0007669"/>
    <property type="project" value="TreeGrafter"/>
</dbReference>
<dbReference type="FunFam" id="3.40.50.720:FF:000003">
    <property type="entry name" value="S-(hydroxymethyl)glutathione dehydrogenase"/>
    <property type="match status" value="1"/>
</dbReference>
<reference evidence="9" key="1">
    <citation type="submission" date="2020-06" db="EMBL/GenBank/DDBJ databases">
        <authorList>
            <person name="Li T."/>
            <person name="Hu X."/>
            <person name="Zhang T."/>
            <person name="Song X."/>
            <person name="Zhang H."/>
            <person name="Dai N."/>
            <person name="Sheng W."/>
            <person name="Hou X."/>
            <person name="Wei L."/>
        </authorList>
    </citation>
    <scope>NUCLEOTIDE SEQUENCE</scope>
    <source>
        <strain evidence="9">KEN8</strain>
        <tissue evidence="9">Leaf</tissue>
    </source>
</reference>
<dbReference type="EMBL" id="JACGWM010000005">
    <property type="protein sequence ID" value="KAL0372892.1"/>
    <property type="molecule type" value="Genomic_DNA"/>
</dbReference>
<evidence type="ECO:0000256" key="6">
    <source>
        <dbReference type="ARBA" id="ARBA00023027"/>
    </source>
</evidence>
<dbReference type="AlphaFoldDB" id="A0AAW2QYJ7"/>
<evidence type="ECO:0000256" key="1">
    <source>
        <dbReference type="ARBA" id="ARBA00001947"/>
    </source>
</evidence>
<dbReference type="FunFam" id="3.90.180.10:FF:000067">
    <property type="entry name" value="alcohol dehydrogenase 1-like isoform X1"/>
    <property type="match status" value="1"/>
</dbReference>
<reference evidence="9" key="2">
    <citation type="journal article" date="2024" name="Plant">
        <title>Genomic evolution and insights into agronomic trait innovations of Sesamum species.</title>
        <authorList>
            <person name="Miao H."/>
            <person name="Wang L."/>
            <person name="Qu L."/>
            <person name="Liu H."/>
            <person name="Sun Y."/>
            <person name="Le M."/>
            <person name="Wang Q."/>
            <person name="Wei S."/>
            <person name="Zheng Y."/>
            <person name="Lin W."/>
            <person name="Duan Y."/>
            <person name="Cao H."/>
            <person name="Xiong S."/>
            <person name="Wang X."/>
            <person name="Wei L."/>
            <person name="Li C."/>
            <person name="Ma Q."/>
            <person name="Ju M."/>
            <person name="Zhao R."/>
            <person name="Li G."/>
            <person name="Mu C."/>
            <person name="Tian Q."/>
            <person name="Mei H."/>
            <person name="Zhang T."/>
            <person name="Gao T."/>
            <person name="Zhang H."/>
        </authorList>
    </citation>
    <scope>NUCLEOTIDE SEQUENCE</scope>
    <source>
        <strain evidence="9">KEN8</strain>
    </source>
</reference>
<evidence type="ECO:0000256" key="5">
    <source>
        <dbReference type="ARBA" id="ARBA00023002"/>
    </source>
</evidence>
<dbReference type="Gene3D" id="3.40.50.720">
    <property type="entry name" value="NAD(P)-binding Rossmann-like Domain"/>
    <property type="match status" value="1"/>
</dbReference>